<dbReference type="Proteomes" id="UP000075430">
    <property type="component" value="Unassembled WGS sequence"/>
</dbReference>
<dbReference type="EMBL" id="LSBA01000019">
    <property type="protein sequence ID" value="KXZ17602.1"/>
    <property type="molecule type" value="Genomic_DNA"/>
</dbReference>
<comment type="caution">
    <text evidence="1">The sequence shown here is derived from an EMBL/GenBank/DDBJ whole genome shotgun (WGS) entry which is preliminary data.</text>
</comment>
<dbReference type="Gene3D" id="3.40.390.10">
    <property type="entry name" value="Collagenase (Catalytic Domain)"/>
    <property type="match status" value="1"/>
</dbReference>
<keyword evidence="2" id="KW-1185">Reference proteome</keyword>
<gene>
    <name evidence="1" type="ORF">AXI58_17755</name>
</gene>
<dbReference type="InterPro" id="IPR024079">
    <property type="entry name" value="MetalloPept_cat_dom_sf"/>
</dbReference>
<dbReference type="AlphaFoldDB" id="A0A150F7H2"/>
<name>A0A150F7H2_9BACI</name>
<organism evidence="1 2">
    <name type="scientific">Bacillus nakamurai</name>
    <dbReference type="NCBI Taxonomy" id="1793963"/>
    <lineage>
        <taxon>Bacteria</taxon>
        <taxon>Bacillati</taxon>
        <taxon>Bacillota</taxon>
        <taxon>Bacilli</taxon>
        <taxon>Bacillales</taxon>
        <taxon>Bacillaceae</taxon>
        <taxon>Bacillus</taxon>
    </lineage>
</organism>
<proteinExistence type="predicted"/>
<dbReference type="SUPFAM" id="SSF55486">
    <property type="entry name" value="Metalloproteases ('zincins'), catalytic domain"/>
    <property type="match status" value="1"/>
</dbReference>
<evidence type="ECO:0000313" key="1">
    <source>
        <dbReference type="EMBL" id="KXZ17602.1"/>
    </source>
</evidence>
<dbReference type="RefSeq" id="WP_061522108.1">
    <property type="nucleotide sequence ID" value="NZ_JAJJBV010000026.1"/>
</dbReference>
<dbReference type="GO" id="GO:0008237">
    <property type="term" value="F:metallopeptidase activity"/>
    <property type="evidence" value="ECO:0007669"/>
    <property type="project" value="InterPro"/>
</dbReference>
<accession>A0A150F7H2</accession>
<dbReference type="OrthoDB" id="2665986at2"/>
<evidence type="ECO:0000313" key="2">
    <source>
        <dbReference type="Proteomes" id="UP000075430"/>
    </source>
</evidence>
<dbReference type="Pfam" id="PF13688">
    <property type="entry name" value="Reprolysin_5"/>
    <property type="match status" value="1"/>
</dbReference>
<sequence length="266" mass="29250">MKISSLVFPVLLTAGLIPGLPSAESHTHSHSHAEPAKTVYTDPLPKADHFKDINGPVQIEQTVDTKILDEHGKQVGTKRFNANVSQNKASTKASTGSQKVRVLAVADAEYRAKYSDWQTRIVQIVEQADVAFNRDHNIDFVVQAVQAWNSSGSNSSQILSNLQNSFSNQNYHFVVGFTAKSSFDAGGIAYVYNGKPSGPAFSVNLDQGTANTAKAAQHEFSHNFGLQHDAQGSGIRCVMNYDYAYSVDIWDSSHNRQIETNKSWYK</sequence>
<protein>
    <submittedName>
        <fullName evidence="1">Peptidase M84</fullName>
    </submittedName>
</protein>
<reference evidence="2" key="1">
    <citation type="submission" date="2016-02" db="EMBL/GenBank/DDBJ databases">
        <authorList>
            <person name="Dunlap C."/>
        </authorList>
    </citation>
    <scope>NUCLEOTIDE SEQUENCE [LARGE SCALE GENOMIC DNA]</scope>
    <source>
        <strain evidence="2">NRRL B-41092</strain>
    </source>
</reference>